<evidence type="ECO:0000259" key="1">
    <source>
        <dbReference type="Pfam" id="PF11954"/>
    </source>
</evidence>
<dbReference type="AlphaFoldDB" id="A0AA39QZ76"/>
<evidence type="ECO:0000313" key="2">
    <source>
        <dbReference type="EMBL" id="KAK0510815.1"/>
    </source>
</evidence>
<reference evidence="2" key="1">
    <citation type="submission" date="2023-03" db="EMBL/GenBank/DDBJ databases">
        <title>Complete genome of Cladonia borealis.</title>
        <authorList>
            <person name="Park H."/>
        </authorList>
    </citation>
    <scope>NUCLEOTIDE SEQUENCE</scope>
    <source>
        <strain evidence="2">ANT050790</strain>
    </source>
</reference>
<keyword evidence="3" id="KW-1185">Reference proteome</keyword>
<evidence type="ECO:0000313" key="3">
    <source>
        <dbReference type="Proteomes" id="UP001166286"/>
    </source>
</evidence>
<feature type="domain" description="Peptidase S12 Pab87-related C-terminal" evidence="1">
    <location>
        <begin position="59"/>
        <end position="128"/>
    </location>
</feature>
<name>A0AA39QZ76_9LECA</name>
<dbReference type="Proteomes" id="UP001166286">
    <property type="component" value="Unassembled WGS sequence"/>
</dbReference>
<organism evidence="2 3">
    <name type="scientific">Cladonia borealis</name>
    <dbReference type="NCBI Taxonomy" id="184061"/>
    <lineage>
        <taxon>Eukaryota</taxon>
        <taxon>Fungi</taxon>
        <taxon>Dikarya</taxon>
        <taxon>Ascomycota</taxon>
        <taxon>Pezizomycotina</taxon>
        <taxon>Lecanoromycetes</taxon>
        <taxon>OSLEUM clade</taxon>
        <taxon>Lecanoromycetidae</taxon>
        <taxon>Lecanorales</taxon>
        <taxon>Lecanorineae</taxon>
        <taxon>Cladoniaceae</taxon>
        <taxon>Cladonia</taxon>
    </lineage>
</organism>
<dbReference type="EMBL" id="JAFEKC020000014">
    <property type="protein sequence ID" value="KAK0510815.1"/>
    <property type="molecule type" value="Genomic_DNA"/>
</dbReference>
<proteinExistence type="predicted"/>
<dbReference type="InterPro" id="IPR021860">
    <property type="entry name" value="Peptidase_S12_Pab87-rel_C"/>
</dbReference>
<accession>A0AA39QZ76</accession>
<gene>
    <name evidence="2" type="ORF">JMJ35_006367</name>
</gene>
<dbReference type="Gene3D" id="2.40.128.600">
    <property type="match status" value="1"/>
</dbReference>
<comment type="caution">
    <text evidence="2">The sequence shown here is derived from an EMBL/GenBank/DDBJ whole genome shotgun (WGS) entry which is preliminary data.</text>
</comment>
<protein>
    <recommendedName>
        <fullName evidence="1">Peptidase S12 Pab87-related C-terminal domain-containing protein</fullName>
    </recommendedName>
</protein>
<dbReference type="Pfam" id="PF11954">
    <property type="entry name" value="DUF3471"/>
    <property type="match status" value="1"/>
</dbReference>
<sequence length="164" mass="18921">MAFNDAADGIGQLLVETLLDSPIRKDYVHLASLSADRALKKYAELTQKIEEGRESEGRRRALSDYVGSYVGFGGIFRIEVVESENELAMLFQGRESQKFQLRHHHQDTFTWFTSWNEQIKRAQFIVFQPAFYSIRFQAGEGERPIALNWVHDSAIPEGEDFFKE</sequence>